<evidence type="ECO:0000313" key="2">
    <source>
        <dbReference type="EMBL" id="PLS26724.1"/>
    </source>
</evidence>
<protein>
    <submittedName>
        <fullName evidence="2">Uncharacterized protein</fullName>
    </submittedName>
</protein>
<sequence>MITGTRPTACADNIADGLPLPHDLHQHNAQQAP</sequence>
<name>A0A2N5IXP5_9BIFI</name>
<accession>A0A2N5IXP5</accession>
<evidence type="ECO:0000256" key="1">
    <source>
        <dbReference type="SAM" id="MobiDB-lite"/>
    </source>
</evidence>
<keyword evidence="3" id="KW-1185">Reference proteome</keyword>
<gene>
    <name evidence="2" type="ORF">CGZ88_1209</name>
</gene>
<reference evidence="2 3" key="1">
    <citation type="submission" date="2017-07" db="EMBL/GenBank/DDBJ databases">
        <title>Bifidobacterium novel species.</title>
        <authorList>
            <person name="Lugli G.A."/>
            <person name="Milani C."/>
            <person name="Duranti S."/>
            <person name="Mangifesta M."/>
        </authorList>
    </citation>
    <scope>NUCLEOTIDE SEQUENCE [LARGE SCALE GENOMIC DNA]</scope>
    <source>
        <strain evidence="3">Goo31D</strain>
    </source>
</reference>
<dbReference type="EMBL" id="NMYC01000005">
    <property type="protein sequence ID" value="PLS26724.1"/>
    <property type="molecule type" value="Genomic_DNA"/>
</dbReference>
<comment type="caution">
    <text evidence="2">The sequence shown here is derived from an EMBL/GenBank/DDBJ whole genome shotgun (WGS) entry which is preliminary data.</text>
</comment>
<organism evidence="2 3">
    <name type="scientific">Bifidobacterium anseris</name>
    <dbReference type="NCBI Taxonomy" id="2020963"/>
    <lineage>
        <taxon>Bacteria</taxon>
        <taxon>Bacillati</taxon>
        <taxon>Actinomycetota</taxon>
        <taxon>Actinomycetes</taxon>
        <taxon>Bifidobacteriales</taxon>
        <taxon>Bifidobacteriaceae</taxon>
        <taxon>Bifidobacterium</taxon>
    </lineage>
</organism>
<proteinExistence type="predicted"/>
<dbReference type="Proteomes" id="UP000234935">
    <property type="component" value="Unassembled WGS sequence"/>
</dbReference>
<evidence type="ECO:0000313" key="3">
    <source>
        <dbReference type="Proteomes" id="UP000234935"/>
    </source>
</evidence>
<feature type="region of interest" description="Disordered" evidence="1">
    <location>
        <begin position="1"/>
        <end position="33"/>
    </location>
</feature>
<dbReference type="AlphaFoldDB" id="A0A2N5IXP5"/>